<protein>
    <submittedName>
        <fullName evidence="3">Uncharacterized protein</fullName>
    </submittedName>
</protein>
<keyword evidence="2" id="KW-0472">Membrane</keyword>
<organism evidence="3 4">
    <name type="scientific">Pleurotus eryngii</name>
    <name type="common">Boletus of the steppes</name>
    <dbReference type="NCBI Taxonomy" id="5323"/>
    <lineage>
        <taxon>Eukaryota</taxon>
        <taxon>Fungi</taxon>
        <taxon>Dikarya</taxon>
        <taxon>Basidiomycota</taxon>
        <taxon>Agaricomycotina</taxon>
        <taxon>Agaricomycetes</taxon>
        <taxon>Agaricomycetidae</taxon>
        <taxon>Agaricales</taxon>
        <taxon>Pleurotineae</taxon>
        <taxon>Pleurotaceae</taxon>
        <taxon>Pleurotus</taxon>
    </lineage>
</organism>
<evidence type="ECO:0000256" key="1">
    <source>
        <dbReference type="SAM" id="MobiDB-lite"/>
    </source>
</evidence>
<gene>
    <name evidence="3" type="ORF">BDN71DRAFT_1442151</name>
</gene>
<dbReference type="OrthoDB" id="3199651at2759"/>
<feature type="transmembrane region" description="Helical" evidence="2">
    <location>
        <begin position="49"/>
        <end position="66"/>
    </location>
</feature>
<keyword evidence="2" id="KW-1133">Transmembrane helix</keyword>
<feature type="region of interest" description="Disordered" evidence="1">
    <location>
        <begin position="1"/>
        <end position="37"/>
    </location>
</feature>
<feature type="compositionally biased region" description="Basic residues" evidence="1">
    <location>
        <begin position="1"/>
        <end position="11"/>
    </location>
</feature>
<keyword evidence="2" id="KW-0812">Transmembrane</keyword>
<name>A0A9P6A4K1_PLEER</name>
<evidence type="ECO:0000256" key="2">
    <source>
        <dbReference type="SAM" id="Phobius"/>
    </source>
</evidence>
<accession>A0A9P6A4K1</accession>
<keyword evidence="4" id="KW-1185">Reference proteome</keyword>
<sequence>MSPKSPTRRKSNGSTMSMSSTANNLPPARQSKPLKSVSPPLASGSLHRFIYILVFTTSLIAAYYSWRVVQYKTEVGGWWNLALGRRPPQFEGRYGNGKRGRGKDSAPQEQTVEDRINALAEALGMPSKELASAIAVAVKEYVPPASLSSVAAKETGPAVEAMLNAEPSKTGSTPSEETAAGVVGGMFSGVESFVGMDEP</sequence>
<dbReference type="AlphaFoldDB" id="A0A9P6A4K1"/>
<dbReference type="Proteomes" id="UP000807025">
    <property type="component" value="Unassembled WGS sequence"/>
</dbReference>
<comment type="caution">
    <text evidence="3">The sequence shown here is derived from an EMBL/GenBank/DDBJ whole genome shotgun (WGS) entry which is preliminary data.</text>
</comment>
<dbReference type="EMBL" id="MU154532">
    <property type="protein sequence ID" value="KAF9499474.1"/>
    <property type="molecule type" value="Genomic_DNA"/>
</dbReference>
<evidence type="ECO:0000313" key="4">
    <source>
        <dbReference type="Proteomes" id="UP000807025"/>
    </source>
</evidence>
<reference evidence="3" key="1">
    <citation type="submission" date="2020-11" db="EMBL/GenBank/DDBJ databases">
        <authorList>
            <consortium name="DOE Joint Genome Institute"/>
            <person name="Ahrendt S."/>
            <person name="Riley R."/>
            <person name="Andreopoulos W."/>
            <person name="Labutti K."/>
            <person name="Pangilinan J."/>
            <person name="Ruiz-Duenas F.J."/>
            <person name="Barrasa J.M."/>
            <person name="Sanchez-Garcia M."/>
            <person name="Camarero S."/>
            <person name="Miyauchi S."/>
            <person name="Serrano A."/>
            <person name="Linde D."/>
            <person name="Babiker R."/>
            <person name="Drula E."/>
            <person name="Ayuso-Fernandez I."/>
            <person name="Pacheco R."/>
            <person name="Padilla G."/>
            <person name="Ferreira P."/>
            <person name="Barriuso J."/>
            <person name="Kellner H."/>
            <person name="Castanera R."/>
            <person name="Alfaro M."/>
            <person name="Ramirez L."/>
            <person name="Pisabarro A.G."/>
            <person name="Kuo A."/>
            <person name="Tritt A."/>
            <person name="Lipzen A."/>
            <person name="He G."/>
            <person name="Yan M."/>
            <person name="Ng V."/>
            <person name="Cullen D."/>
            <person name="Martin F."/>
            <person name="Rosso M.-N."/>
            <person name="Henrissat B."/>
            <person name="Hibbett D."/>
            <person name="Martinez A.T."/>
            <person name="Grigoriev I.V."/>
        </authorList>
    </citation>
    <scope>NUCLEOTIDE SEQUENCE</scope>
    <source>
        <strain evidence="3">ATCC 90797</strain>
    </source>
</reference>
<feature type="region of interest" description="Disordered" evidence="1">
    <location>
        <begin position="89"/>
        <end position="110"/>
    </location>
</feature>
<evidence type="ECO:0000313" key="3">
    <source>
        <dbReference type="EMBL" id="KAF9499474.1"/>
    </source>
</evidence>
<proteinExistence type="predicted"/>
<feature type="compositionally biased region" description="Polar residues" evidence="1">
    <location>
        <begin position="12"/>
        <end position="24"/>
    </location>
</feature>